<dbReference type="GO" id="GO:0008270">
    <property type="term" value="F:zinc ion binding"/>
    <property type="evidence" value="ECO:0007669"/>
    <property type="project" value="UniProtKB-KW"/>
</dbReference>
<evidence type="ECO:0000256" key="2">
    <source>
        <dbReference type="ARBA" id="ARBA00022771"/>
    </source>
</evidence>
<dbReference type="SUPFAM" id="SSF57716">
    <property type="entry name" value="Glucocorticoid receptor-like (DNA-binding domain)"/>
    <property type="match status" value="1"/>
</dbReference>
<feature type="zinc finger region" description="dksA C4-type" evidence="4">
    <location>
        <begin position="84"/>
        <end position="108"/>
    </location>
</feature>
<keyword evidence="3" id="KW-0862">Zinc</keyword>
<dbReference type="PANTHER" id="PTHR33823:SF4">
    <property type="entry name" value="GENERAL STRESS PROTEIN 16O"/>
    <property type="match status" value="1"/>
</dbReference>
<dbReference type="OrthoDB" id="1121111at2"/>
<gene>
    <name evidence="6" type="ORF">AS592_08800</name>
</gene>
<accession>A0A151CHJ1</accession>
<organism evidence="6 7">
    <name type="scientific">Sulfurovum riftiae</name>
    <dbReference type="NCBI Taxonomy" id="1630136"/>
    <lineage>
        <taxon>Bacteria</taxon>
        <taxon>Pseudomonadati</taxon>
        <taxon>Campylobacterota</taxon>
        <taxon>Epsilonproteobacteria</taxon>
        <taxon>Campylobacterales</taxon>
        <taxon>Sulfurovaceae</taxon>
        <taxon>Sulfurovum</taxon>
    </lineage>
</organism>
<proteinExistence type="predicted"/>
<keyword evidence="2" id="KW-0863">Zinc-finger</keyword>
<evidence type="ECO:0000259" key="5">
    <source>
        <dbReference type="Pfam" id="PF01258"/>
    </source>
</evidence>
<dbReference type="EMBL" id="LNKT01000012">
    <property type="protein sequence ID" value="KYJ86904.1"/>
    <property type="molecule type" value="Genomic_DNA"/>
</dbReference>
<comment type="caution">
    <text evidence="6">The sequence shown here is derived from an EMBL/GenBank/DDBJ whole genome shotgun (WGS) entry which is preliminary data.</text>
</comment>
<dbReference type="InterPro" id="IPR000962">
    <property type="entry name" value="Znf_DskA_TraR"/>
</dbReference>
<dbReference type="Gene3D" id="1.20.120.910">
    <property type="entry name" value="DksA, coiled-coil domain"/>
    <property type="match status" value="1"/>
</dbReference>
<keyword evidence="7" id="KW-1185">Reference proteome</keyword>
<dbReference type="RefSeq" id="WP_067330466.1">
    <property type="nucleotide sequence ID" value="NZ_LNKT01000012.1"/>
</dbReference>
<name>A0A151CHJ1_9BACT</name>
<dbReference type="Pfam" id="PF01258">
    <property type="entry name" value="zf-dskA_traR"/>
    <property type="match status" value="1"/>
</dbReference>
<dbReference type="Proteomes" id="UP000075359">
    <property type="component" value="Unassembled WGS sequence"/>
</dbReference>
<feature type="domain" description="Zinc finger DksA/TraR C4-type" evidence="5">
    <location>
        <begin position="81"/>
        <end position="110"/>
    </location>
</feature>
<evidence type="ECO:0000313" key="7">
    <source>
        <dbReference type="Proteomes" id="UP000075359"/>
    </source>
</evidence>
<evidence type="ECO:0000313" key="6">
    <source>
        <dbReference type="EMBL" id="KYJ86904.1"/>
    </source>
</evidence>
<sequence>MTQKEKDTIKEKIIQEIASLETQIETLQEKVKPIAPDCSLGRLTRLEAMGEQHVNNKILDESRTRLTRLKNALLRIDKPMFGICIECEEEIGVGRMTVRPESVRCVECANNL</sequence>
<evidence type="ECO:0000256" key="1">
    <source>
        <dbReference type="ARBA" id="ARBA00022723"/>
    </source>
</evidence>
<reference evidence="6 7" key="1">
    <citation type="submission" date="2015-11" db="EMBL/GenBank/DDBJ databases">
        <title>Draft genome of Sulfurovum riftiae 1812E, a member of the Epsilonproteobacteria isolated from the tube of the deep-sea hydrothermal vent tubewom Riftia pachyptila.</title>
        <authorList>
            <person name="Vetriani C."/>
            <person name="Giovannelli D."/>
        </authorList>
    </citation>
    <scope>NUCLEOTIDE SEQUENCE [LARGE SCALE GENOMIC DNA]</scope>
    <source>
        <strain evidence="6 7">1812E</strain>
    </source>
</reference>
<dbReference type="PROSITE" id="PS51128">
    <property type="entry name" value="ZF_DKSA_2"/>
    <property type="match status" value="1"/>
</dbReference>
<dbReference type="PANTHER" id="PTHR33823">
    <property type="entry name" value="RNA POLYMERASE-BINDING TRANSCRIPTION FACTOR DKSA-RELATED"/>
    <property type="match status" value="1"/>
</dbReference>
<dbReference type="STRING" id="1630136.AS592_08800"/>
<dbReference type="AlphaFoldDB" id="A0A151CHJ1"/>
<protein>
    <submittedName>
        <fullName evidence="6">Transcriptional regulator</fullName>
    </submittedName>
</protein>
<keyword evidence="1" id="KW-0479">Metal-binding</keyword>
<evidence type="ECO:0000256" key="3">
    <source>
        <dbReference type="ARBA" id="ARBA00022833"/>
    </source>
</evidence>
<evidence type="ECO:0000256" key="4">
    <source>
        <dbReference type="PROSITE-ProRule" id="PRU00510"/>
    </source>
</evidence>